<evidence type="ECO:0000256" key="2">
    <source>
        <dbReference type="ARBA" id="ARBA00022694"/>
    </source>
</evidence>
<dbReference type="GO" id="GO:0016879">
    <property type="term" value="F:ligase activity, forming carbon-nitrogen bonds"/>
    <property type="evidence" value="ECO:0007669"/>
    <property type="project" value="UniProtKB-UniRule"/>
</dbReference>
<protein>
    <recommendedName>
        <fullName evidence="3">tRNA(Met) cytidine acetate ligase</fullName>
        <ecNumber evidence="3">6.3.4.-</ecNumber>
    </recommendedName>
</protein>
<dbReference type="PANTHER" id="PTHR37825">
    <property type="entry name" value="TRNA(MET) CYTIDINE ACETATE LIGASE"/>
    <property type="match status" value="1"/>
</dbReference>
<dbReference type="HAMAP" id="MF_01539">
    <property type="entry name" value="TmcAL"/>
    <property type="match status" value="1"/>
</dbReference>
<dbReference type="EMBL" id="BLXU01000011">
    <property type="protein sequence ID" value="GFO52438.1"/>
    <property type="molecule type" value="Genomic_DNA"/>
</dbReference>
<keyword evidence="2 3" id="KW-0819">tRNA processing</keyword>
<evidence type="ECO:0000256" key="1">
    <source>
        <dbReference type="ARBA" id="ARBA00022598"/>
    </source>
</evidence>
<keyword evidence="3" id="KW-0547">Nucleotide-binding</keyword>
<dbReference type="SUPFAM" id="SSF52374">
    <property type="entry name" value="Nucleotidylyl transferase"/>
    <property type="match status" value="1"/>
</dbReference>
<dbReference type="GO" id="GO:0005524">
    <property type="term" value="F:ATP binding"/>
    <property type="evidence" value="ECO:0007669"/>
    <property type="project" value="UniProtKB-KW"/>
</dbReference>
<comment type="caution">
    <text evidence="3">Lacks conserved residue(s) required for the propagation of feature annotation.</text>
</comment>
<feature type="binding site" evidence="3">
    <location>
        <position position="102"/>
    </location>
    <ligand>
        <name>ATP</name>
        <dbReference type="ChEBI" id="CHEBI:30616"/>
    </ligand>
</feature>
<evidence type="ECO:0000313" key="4">
    <source>
        <dbReference type="EMBL" id="GFO52438.1"/>
    </source>
</evidence>
<dbReference type="GO" id="GO:0006400">
    <property type="term" value="P:tRNA modification"/>
    <property type="evidence" value="ECO:0007669"/>
    <property type="project" value="UniProtKB-UniRule"/>
</dbReference>
<reference evidence="4 5" key="1">
    <citation type="submission" date="2020-06" db="EMBL/GenBank/DDBJ databases">
        <title>Draft genome sequence of Lactic acid bacteria from Okinawan-style tofu.</title>
        <authorList>
            <person name="Takara I."/>
            <person name="Ikematsu S."/>
        </authorList>
    </citation>
    <scope>NUCLEOTIDE SEQUENCE [LARGE SCALE GENOMIC DNA]</scope>
    <source>
        <strain evidence="5">lg38</strain>
    </source>
</reference>
<dbReference type="AlphaFoldDB" id="A0A6L2ZX95"/>
<dbReference type="Gene3D" id="3.40.50.620">
    <property type="entry name" value="HUPs"/>
    <property type="match status" value="1"/>
</dbReference>
<feature type="binding site" evidence="3">
    <location>
        <position position="181"/>
    </location>
    <ligand>
        <name>ATP</name>
        <dbReference type="ChEBI" id="CHEBI:30616"/>
    </ligand>
</feature>
<comment type="function">
    <text evidence="3">Catalyzes the formation of N(4)-acetylcytidine (ac(4)C) at the wobble position of elongator tRNA(Met), using acetate and ATP as substrates. First activates an acetate ion to form acetyladenylate (Ac-AMP) and then transfers the acetyl group to tRNA to form ac(4)C34.</text>
</comment>
<keyword evidence="3" id="KW-0067">ATP-binding</keyword>
<proteinExistence type="inferred from homology"/>
<evidence type="ECO:0000256" key="3">
    <source>
        <dbReference type="HAMAP-Rule" id="MF_01539"/>
    </source>
</evidence>
<gene>
    <name evidence="4" type="primary">yccL</name>
    <name evidence="3" type="synonym">tmcAL</name>
    <name evidence="4" type="ORF">ikelab_17130</name>
</gene>
<sequence length="365" mass="41827">MVLCMQKIIGIVAEFNPFHNGHKYLLDQAGEGIKIVAMSGNFMQRGEPALFDKWTRAEMALKNGADIVVELPVMGAVQAADFFAQAAVDILDKMGIDELVFGSESALDYQKIVNLYKEKSTEMERFIKDLPDTLSYPEKTQMMWQKFSGLHFDGNTPNHVLALAYAKASVDKDIILRAIRRSNDFHSRSLSGEIASATAIRANIDQPDIFNFVPENLKQLYQHPRVSWDNYFTLLKYKIISQDLSLIFQMNTELESRIKTVIKKVSTVDELVEAVHTKRYTRARVRRLLTYVLLDIPRDFQLPQNIHVLGFTKQGQHHLARVKDKLVTRIGKESWDLLTQKSDDIYQLGNRSFKEQNHGRKPLIL</sequence>
<comment type="caution">
    <text evidence="4">The sequence shown here is derived from an EMBL/GenBank/DDBJ whole genome shotgun (WGS) entry which is preliminary data.</text>
</comment>
<organism evidence="4 5">
    <name type="scientific">Lactococcus garvieae</name>
    <dbReference type="NCBI Taxonomy" id="1363"/>
    <lineage>
        <taxon>Bacteria</taxon>
        <taxon>Bacillati</taxon>
        <taxon>Bacillota</taxon>
        <taxon>Bacilli</taxon>
        <taxon>Lactobacillales</taxon>
        <taxon>Streptococcaceae</taxon>
        <taxon>Lactococcus</taxon>
    </lineage>
</organism>
<dbReference type="EC" id="6.3.4.-" evidence="3"/>
<accession>A0A6L2ZX95</accession>
<evidence type="ECO:0000313" key="5">
    <source>
        <dbReference type="Proteomes" id="UP000504756"/>
    </source>
</evidence>
<comment type="catalytic activity">
    <reaction evidence="3">
        <text>cytidine(34) in elongator tRNA(Met) + acetate + ATP = N(4)-acetylcytidine(34) in elongator tRNA(Met) + AMP + diphosphate</text>
        <dbReference type="Rhea" id="RHEA:58144"/>
        <dbReference type="Rhea" id="RHEA-COMP:10693"/>
        <dbReference type="Rhea" id="RHEA-COMP:10694"/>
        <dbReference type="ChEBI" id="CHEBI:30089"/>
        <dbReference type="ChEBI" id="CHEBI:30616"/>
        <dbReference type="ChEBI" id="CHEBI:33019"/>
        <dbReference type="ChEBI" id="CHEBI:74900"/>
        <dbReference type="ChEBI" id="CHEBI:82748"/>
        <dbReference type="ChEBI" id="CHEBI:456215"/>
    </reaction>
</comment>
<dbReference type="GO" id="GO:0000049">
    <property type="term" value="F:tRNA binding"/>
    <property type="evidence" value="ECO:0007669"/>
    <property type="project" value="UniProtKB-KW"/>
</dbReference>
<keyword evidence="3" id="KW-0820">tRNA-binding</keyword>
<comment type="subcellular location">
    <subcellularLocation>
        <location evidence="3">Cytoplasm</location>
    </subcellularLocation>
</comment>
<dbReference type="PANTHER" id="PTHR37825:SF1">
    <property type="entry name" value="TRNA(MET) CYTIDINE ACETATE LIGASE"/>
    <property type="match status" value="1"/>
</dbReference>
<feature type="binding site" evidence="3">
    <location>
        <begin position="12"/>
        <end position="25"/>
    </location>
    <ligand>
        <name>ATP</name>
        <dbReference type="ChEBI" id="CHEBI:30616"/>
    </ligand>
</feature>
<dbReference type="InterPro" id="IPR014729">
    <property type="entry name" value="Rossmann-like_a/b/a_fold"/>
</dbReference>
<keyword evidence="3" id="KW-0963">Cytoplasm</keyword>
<keyword evidence="3" id="KW-0694">RNA-binding</keyword>
<keyword evidence="1 3" id="KW-0436">Ligase</keyword>
<comment type="similarity">
    <text evidence="3">Belongs to the TmcAL family.</text>
</comment>
<feature type="binding site" evidence="3">
    <location>
        <position position="158"/>
    </location>
    <ligand>
        <name>ATP</name>
        <dbReference type="ChEBI" id="CHEBI:30616"/>
    </ligand>
</feature>
<dbReference type="Pfam" id="PF05636">
    <property type="entry name" value="HIGH_NTase1"/>
    <property type="match status" value="1"/>
</dbReference>
<name>A0A6L2ZX95_9LACT</name>
<dbReference type="InterPro" id="IPR008513">
    <property type="entry name" value="tRNA(Met)_cyd_acetate_ligase"/>
</dbReference>
<dbReference type="GO" id="GO:0005737">
    <property type="term" value="C:cytoplasm"/>
    <property type="evidence" value="ECO:0007669"/>
    <property type="project" value="UniProtKB-SubCell"/>
</dbReference>
<dbReference type="Proteomes" id="UP000504756">
    <property type="component" value="Unassembled WGS sequence"/>
</dbReference>
<dbReference type="NCBIfam" id="NF010191">
    <property type="entry name" value="PRK13670.1"/>
    <property type="match status" value="1"/>
</dbReference>